<dbReference type="EMBL" id="JAVXUP010002371">
    <property type="protein sequence ID" value="KAK3003719.1"/>
    <property type="molecule type" value="Genomic_DNA"/>
</dbReference>
<comment type="caution">
    <text evidence="1">The sequence shown here is derived from an EMBL/GenBank/DDBJ whole genome shotgun (WGS) entry which is preliminary data.</text>
</comment>
<dbReference type="Proteomes" id="UP001188597">
    <property type="component" value="Unassembled WGS sequence"/>
</dbReference>
<evidence type="ECO:0000313" key="2">
    <source>
        <dbReference type="Proteomes" id="UP001188597"/>
    </source>
</evidence>
<dbReference type="AlphaFoldDB" id="A0AA89AHC3"/>
<evidence type="ECO:0000313" key="1">
    <source>
        <dbReference type="EMBL" id="KAK3003719.1"/>
    </source>
</evidence>
<accession>A0AA89AHC3</accession>
<reference evidence="1" key="1">
    <citation type="submission" date="2022-12" db="EMBL/GenBank/DDBJ databases">
        <title>Draft genome assemblies for two species of Escallonia (Escalloniales).</title>
        <authorList>
            <person name="Chanderbali A."/>
            <person name="Dervinis C."/>
            <person name="Anghel I."/>
            <person name="Soltis D."/>
            <person name="Soltis P."/>
            <person name="Zapata F."/>
        </authorList>
    </citation>
    <scope>NUCLEOTIDE SEQUENCE</scope>
    <source>
        <strain evidence="1">UCBG64.0493</strain>
        <tissue evidence="1">Leaf</tissue>
    </source>
</reference>
<proteinExistence type="predicted"/>
<keyword evidence="2" id="KW-1185">Reference proteome</keyword>
<sequence>MQVKSVHAGQANILELLPLLVDKGINLFIIHNMLLPEQFEENPEEKGDWGCGGEGEGDALAFWSSRFRVEEEKEKTWRRLGLRAEKWWISAWHEKFRFAIMRTLEFGEMVARWNENKKIRELGDIYI</sequence>
<organism evidence="1 2">
    <name type="scientific">Escallonia herrerae</name>
    <dbReference type="NCBI Taxonomy" id="1293975"/>
    <lineage>
        <taxon>Eukaryota</taxon>
        <taxon>Viridiplantae</taxon>
        <taxon>Streptophyta</taxon>
        <taxon>Embryophyta</taxon>
        <taxon>Tracheophyta</taxon>
        <taxon>Spermatophyta</taxon>
        <taxon>Magnoliopsida</taxon>
        <taxon>eudicotyledons</taxon>
        <taxon>Gunneridae</taxon>
        <taxon>Pentapetalae</taxon>
        <taxon>asterids</taxon>
        <taxon>campanulids</taxon>
        <taxon>Escalloniales</taxon>
        <taxon>Escalloniaceae</taxon>
        <taxon>Escallonia</taxon>
    </lineage>
</organism>
<name>A0AA89AHC3_9ASTE</name>
<protein>
    <submittedName>
        <fullName evidence="1">Uncharacterized protein</fullName>
    </submittedName>
</protein>
<gene>
    <name evidence="1" type="ORF">RJ639_019325</name>
</gene>